<organism evidence="1">
    <name type="scientific">Spodoptera frugiperda</name>
    <name type="common">Fall armyworm</name>
    <dbReference type="NCBI Taxonomy" id="7108"/>
    <lineage>
        <taxon>Eukaryota</taxon>
        <taxon>Metazoa</taxon>
        <taxon>Ecdysozoa</taxon>
        <taxon>Arthropoda</taxon>
        <taxon>Hexapoda</taxon>
        <taxon>Insecta</taxon>
        <taxon>Pterygota</taxon>
        <taxon>Neoptera</taxon>
        <taxon>Endopterygota</taxon>
        <taxon>Lepidoptera</taxon>
        <taxon>Glossata</taxon>
        <taxon>Ditrysia</taxon>
        <taxon>Noctuoidea</taxon>
        <taxon>Noctuidae</taxon>
        <taxon>Amphipyrinae</taxon>
        <taxon>Spodoptera</taxon>
    </lineage>
</organism>
<proteinExistence type="predicted"/>
<dbReference type="AlphaFoldDB" id="A0A2H1VLC6"/>
<sequence length="181" mass="20320">MDTMLMTSSSYQPQEVHGWTQASPNDFHIGRLEATCIQRLTATFISQVRLPYKGSRIRFPGRAKYYWGHFGFSKVVAQGLELHLVYGNRLTPYYMGLITQMVRSGSTNCIAALRAIMVGKTFREQRVKLPKNRSILRPGDVIIHHVKSKGPLSNGGVSCSFFSIRSHTLARPPSFTVGQTD</sequence>
<protein>
    <submittedName>
        <fullName evidence="1">SFRICE_011391</fullName>
    </submittedName>
</protein>
<gene>
    <name evidence="1" type="ORF">SFRICE_011391</name>
</gene>
<evidence type="ECO:0000313" key="1">
    <source>
        <dbReference type="EMBL" id="SOQ41623.1"/>
    </source>
</evidence>
<name>A0A2H1VLC6_SPOFR</name>
<reference evidence="1" key="1">
    <citation type="submission" date="2016-07" db="EMBL/GenBank/DDBJ databases">
        <authorList>
            <person name="Bretaudeau A."/>
        </authorList>
    </citation>
    <scope>NUCLEOTIDE SEQUENCE</scope>
    <source>
        <strain evidence="1">Rice</strain>
        <tissue evidence="1">Whole body</tissue>
    </source>
</reference>
<accession>A0A2H1VLC6</accession>
<dbReference type="EMBL" id="ODYU01003196">
    <property type="protein sequence ID" value="SOQ41623.1"/>
    <property type="molecule type" value="Genomic_DNA"/>
</dbReference>